<dbReference type="InterPro" id="IPR012934">
    <property type="entry name" value="Znf_AD"/>
</dbReference>
<reference evidence="16 17" key="1">
    <citation type="journal article" date="2015" name="Nat. Commun.">
        <title>Outbred genome sequencing and CRISPR/Cas9 gene editing in butterflies.</title>
        <authorList>
            <person name="Li X."/>
            <person name="Fan D."/>
            <person name="Zhang W."/>
            <person name="Liu G."/>
            <person name="Zhang L."/>
            <person name="Zhao L."/>
            <person name="Fang X."/>
            <person name="Chen L."/>
            <person name="Dong Y."/>
            <person name="Chen Y."/>
            <person name="Ding Y."/>
            <person name="Zhao R."/>
            <person name="Feng M."/>
            <person name="Zhu Y."/>
            <person name="Feng Y."/>
            <person name="Jiang X."/>
            <person name="Zhu D."/>
            <person name="Xiang H."/>
            <person name="Feng X."/>
            <person name="Li S."/>
            <person name="Wang J."/>
            <person name="Zhang G."/>
            <person name="Kronforst M.R."/>
            <person name="Wang W."/>
        </authorList>
    </citation>
    <scope>NUCLEOTIDE SEQUENCE [LARGE SCALE GENOMIC DNA]</scope>
    <source>
        <strain evidence="16">Ya'a_city_454_Px</strain>
        <tissue evidence="16">Whole body</tissue>
    </source>
</reference>
<comment type="similarity">
    <text evidence="2">Belongs to the krueppel C2H2-type zinc-finger protein family.</text>
</comment>
<dbReference type="SUPFAM" id="SSF57667">
    <property type="entry name" value="beta-beta-alpha zinc fingers"/>
    <property type="match status" value="3"/>
</dbReference>
<dbReference type="PROSITE" id="PS50157">
    <property type="entry name" value="ZINC_FINGER_C2H2_2"/>
    <property type="match status" value="6"/>
</dbReference>
<evidence type="ECO:0000256" key="6">
    <source>
        <dbReference type="ARBA" id="ARBA00022833"/>
    </source>
</evidence>
<sequence>MGRVRATAVSDFIHGRTPAPRDSPRPPAPSNDLMMNDPQQINVDLTHFDNTYGFKYHCRLCLCLIQDQYVRFTDKVSLDPENDIFQPLNEVLIKLLGNNVCDEVPGIDAVCTSCVDKVLETARFMKLCEKSTNLINKVFNNLSKALNVDIGSKKENQTLYIVVEENNSQLLWMKKEEKRRKKKYIDNEYFDCNNCNKIFGSCLEFKAHNLAVHDIFTCDKCYDTFLSDNELTIHESTVHRYQCPDCSQCLSSETEFNEHHEKIHSIVVCPECGKICHGTDKLRIHEQKHSQKFSCPKCSKKYTTRDFYTKHVKLCVKGLIDPHPTRNTRKDYSCEKCAKAYGTPGGLRVHNRFVHGNAKPHICHECGKQFTAPSYLKIHMIKHTGEKNFVCDLCGGRFVSKEALLYHTRRHTGEKPYSCKICNERFVNSSSRAEHIKFKHIGPTLMCDICPRKFVTLHFLKQHISRHHDPTSKLYYGRNMIPPNMPGEQNMRTFKVNARK</sequence>
<gene>
    <name evidence="16" type="ORF">RR46_03103</name>
</gene>
<dbReference type="PANTHER" id="PTHR24379:SF123">
    <property type="entry name" value="ZINC FINGER AND BTB DOMAIN CONTAINING 17"/>
    <property type="match status" value="1"/>
</dbReference>
<keyword evidence="3 12" id="KW-0479">Metal-binding</keyword>
<protein>
    <submittedName>
        <fullName evidence="16">Zinc finger protein 878</fullName>
    </submittedName>
</protein>
<evidence type="ECO:0000256" key="5">
    <source>
        <dbReference type="ARBA" id="ARBA00022771"/>
    </source>
</evidence>
<dbReference type="PROSITE" id="PS00028">
    <property type="entry name" value="ZINC_FINGER_C2H2_1"/>
    <property type="match status" value="9"/>
</dbReference>
<keyword evidence="17" id="KW-1185">Reference proteome</keyword>
<feature type="domain" description="C2H2-type" evidence="14">
    <location>
        <begin position="417"/>
        <end position="445"/>
    </location>
</feature>
<feature type="domain" description="C2H2-type" evidence="14">
    <location>
        <begin position="361"/>
        <end position="388"/>
    </location>
</feature>
<keyword evidence="5 11" id="KW-0863">Zinc-finger</keyword>
<dbReference type="GO" id="GO:0008270">
    <property type="term" value="F:zinc ion binding"/>
    <property type="evidence" value="ECO:0007669"/>
    <property type="project" value="UniProtKB-UniRule"/>
</dbReference>
<dbReference type="FunFam" id="3.30.160.60:FF:001370">
    <property type="entry name" value="Zinc finger protein"/>
    <property type="match status" value="1"/>
</dbReference>
<evidence type="ECO:0000313" key="16">
    <source>
        <dbReference type="EMBL" id="KPJ01232.1"/>
    </source>
</evidence>
<evidence type="ECO:0000256" key="12">
    <source>
        <dbReference type="PROSITE-ProRule" id="PRU01263"/>
    </source>
</evidence>
<proteinExistence type="inferred from homology"/>
<evidence type="ECO:0000256" key="7">
    <source>
        <dbReference type="ARBA" id="ARBA00023015"/>
    </source>
</evidence>
<dbReference type="SMART" id="SM00868">
    <property type="entry name" value="zf-AD"/>
    <property type="match status" value="1"/>
</dbReference>
<feature type="region of interest" description="Disordered" evidence="13">
    <location>
        <begin position="1"/>
        <end position="35"/>
    </location>
</feature>
<dbReference type="InterPro" id="IPR036236">
    <property type="entry name" value="Znf_C2H2_sf"/>
</dbReference>
<evidence type="ECO:0000256" key="2">
    <source>
        <dbReference type="ARBA" id="ARBA00006991"/>
    </source>
</evidence>
<feature type="binding site" evidence="12">
    <location>
        <position position="58"/>
    </location>
    <ligand>
        <name>Zn(2+)</name>
        <dbReference type="ChEBI" id="CHEBI:29105"/>
    </ligand>
</feature>
<name>A0A194Q6R1_PAPXU</name>
<accession>A0A194Q6R1</accession>
<feature type="domain" description="C2H2-type" evidence="14">
    <location>
        <begin position="216"/>
        <end position="244"/>
    </location>
</feature>
<evidence type="ECO:0000256" key="3">
    <source>
        <dbReference type="ARBA" id="ARBA00022723"/>
    </source>
</evidence>
<dbReference type="GO" id="GO:0005634">
    <property type="term" value="C:nucleus"/>
    <property type="evidence" value="ECO:0007669"/>
    <property type="project" value="UniProtKB-SubCell"/>
</dbReference>
<keyword evidence="7" id="KW-0805">Transcription regulation</keyword>
<keyword evidence="8" id="KW-0238">DNA-binding</keyword>
<dbReference type="Proteomes" id="UP000053268">
    <property type="component" value="Unassembled WGS sequence"/>
</dbReference>
<evidence type="ECO:0000259" key="14">
    <source>
        <dbReference type="PROSITE" id="PS50157"/>
    </source>
</evidence>
<dbReference type="EMBL" id="KQ459386">
    <property type="protein sequence ID" value="KPJ01232.1"/>
    <property type="molecule type" value="Genomic_DNA"/>
</dbReference>
<feature type="binding site" evidence="12">
    <location>
        <position position="61"/>
    </location>
    <ligand>
        <name>Zn(2+)</name>
        <dbReference type="ChEBI" id="CHEBI:29105"/>
    </ligand>
</feature>
<evidence type="ECO:0000256" key="9">
    <source>
        <dbReference type="ARBA" id="ARBA00023163"/>
    </source>
</evidence>
<evidence type="ECO:0000256" key="11">
    <source>
        <dbReference type="PROSITE-ProRule" id="PRU00042"/>
    </source>
</evidence>
<dbReference type="FunFam" id="3.30.160.60:FF:000761">
    <property type="entry name" value="Zinc finger protein 449"/>
    <property type="match status" value="1"/>
</dbReference>
<dbReference type="PANTHER" id="PTHR24379">
    <property type="entry name" value="KRAB AND ZINC FINGER DOMAIN-CONTAINING"/>
    <property type="match status" value="1"/>
</dbReference>
<keyword evidence="10" id="KW-0539">Nucleus</keyword>
<keyword evidence="6 12" id="KW-0862">Zinc</keyword>
<keyword evidence="9" id="KW-0804">Transcription</keyword>
<feature type="domain" description="C2H2-type" evidence="14">
    <location>
        <begin position="332"/>
        <end position="360"/>
    </location>
</feature>
<dbReference type="InterPro" id="IPR013087">
    <property type="entry name" value="Znf_C2H2_type"/>
</dbReference>
<dbReference type="SMART" id="SM00355">
    <property type="entry name" value="ZnF_C2H2"/>
    <property type="match status" value="10"/>
</dbReference>
<dbReference type="GO" id="GO:0003690">
    <property type="term" value="F:double-stranded DNA binding"/>
    <property type="evidence" value="ECO:0007669"/>
    <property type="project" value="UniProtKB-ARBA"/>
</dbReference>
<dbReference type="PROSITE" id="PS51915">
    <property type="entry name" value="ZAD"/>
    <property type="match status" value="1"/>
</dbReference>
<feature type="domain" description="C2H2-type" evidence="14">
    <location>
        <begin position="241"/>
        <end position="265"/>
    </location>
</feature>
<dbReference type="AlphaFoldDB" id="A0A194Q6R1"/>
<evidence type="ECO:0000256" key="10">
    <source>
        <dbReference type="ARBA" id="ARBA00023242"/>
    </source>
</evidence>
<evidence type="ECO:0000256" key="1">
    <source>
        <dbReference type="ARBA" id="ARBA00004123"/>
    </source>
</evidence>
<dbReference type="Pfam" id="PF00096">
    <property type="entry name" value="zf-C2H2"/>
    <property type="match status" value="2"/>
</dbReference>
<feature type="domain" description="ZAD" evidence="15">
    <location>
        <begin position="56"/>
        <end position="138"/>
    </location>
</feature>
<keyword evidence="4" id="KW-0677">Repeat</keyword>
<feature type="binding site" evidence="12">
    <location>
        <position position="114"/>
    </location>
    <ligand>
        <name>Zn(2+)</name>
        <dbReference type="ChEBI" id="CHEBI:29105"/>
    </ligand>
</feature>
<evidence type="ECO:0000256" key="8">
    <source>
        <dbReference type="ARBA" id="ARBA00023125"/>
    </source>
</evidence>
<feature type="binding site" evidence="12">
    <location>
        <position position="111"/>
    </location>
    <ligand>
        <name>Zn(2+)</name>
        <dbReference type="ChEBI" id="CHEBI:29105"/>
    </ligand>
</feature>
<feature type="domain" description="C2H2-type" evidence="14">
    <location>
        <begin position="389"/>
        <end position="416"/>
    </location>
</feature>
<comment type="subcellular location">
    <subcellularLocation>
        <location evidence="1">Nucleus</location>
    </subcellularLocation>
</comment>
<evidence type="ECO:0000256" key="4">
    <source>
        <dbReference type="ARBA" id="ARBA00022737"/>
    </source>
</evidence>
<organism evidence="16 17">
    <name type="scientific">Papilio xuthus</name>
    <name type="common">Asian swallowtail butterfly</name>
    <dbReference type="NCBI Taxonomy" id="66420"/>
    <lineage>
        <taxon>Eukaryota</taxon>
        <taxon>Metazoa</taxon>
        <taxon>Ecdysozoa</taxon>
        <taxon>Arthropoda</taxon>
        <taxon>Hexapoda</taxon>
        <taxon>Insecta</taxon>
        <taxon>Pterygota</taxon>
        <taxon>Neoptera</taxon>
        <taxon>Endopterygota</taxon>
        <taxon>Lepidoptera</taxon>
        <taxon>Glossata</taxon>
        <taxon>Ditrysia</taxon>
        <taxon>Papilionoidea</taxon>
        <taxon>Papilionidae</taxon>
        <taxon>Papilioninae</taxon>
        <taxon>Papilio</taxon>
    </lineage>
</organism>
<dbReference type="STRING" id="66420.A0A194Q6R1"/>
<evidence type="ECO:0000256" key="13">
    <source>
        <dbReference type="SAM" id="MobiDB-lite"/>
    </source>
</evidence>
<evidence type="ECO:0000313" key="17">
    <source>
        <dbReference type="Proteomes" id="UP000053268"/>
    </source>
</evidence>
<evidence type="ECO:0000259" key="15">
    <source>
        <dbReference type="PROSITE" id="PS51915"/>
    </source>
</evidence>
<dbReference type="Gene3D" id="3.30.160.60">
    <property type="entry name" value="Classic Zinc Finger"/>
    <property type="match status" value="5"/>
</dbReference>